<comment type="caution">
    <text evidence="3">The sequence shown here is derived from an EMBL/GenBank/DDBJ whole genome shotgun (WGS) entry which is preliminary data.</text>
</comment>
<dbReference type="EMBL" id="JAPUFD010000027">
    <property type="protein sequence ID" value="MDI1493512.1"/>
    <property type="molecule type" value="Genomic_DNA"/>
</dbReference>
<feature type="domain" description="Serine hydrolase" evidence="2">
    <location>
        <begin position="3"/>
        <end position="226"/>
    </location>
</feature>
<dbReference type="InterPro" id="IPR005645">
    <property type="entry name" value="FSH-like_dom"/>
</dbReference>
<dbReference type="InterPro" id="IPR050593">
    <property type="entry name" value="LovG"/>
</dbReference>
<dbReference type="GO" id="GO:0005634">
    <property type="term" value="C:nucleus"/>
    <property type="evidence" value="ECO:0007669"/>
    <property type="project" value="TreeGrafter"/>
</dbReference>
<keyword evidence="1" id="KW-0378">Hydrolase</keyword>
<dbReference type="GO" id="GO:0005737">
    <property type="term" value="C:cytoplasm"/>
    <property type="evidence" value="ECO:0007669"/>
    <property type="project" value="TreeGrafter"/>
</dbReference>
<dbReference type="Gene3D" id="3.40.50.1820">
    <property type="entry name" value="alpha/beta hydrolase"/>
    <property type="match status" value="1"/>
</dbReference>
<sequence>MTNILCLHGGGASGDVLRTQLAPVIYELAKTTDIHFHFLTGPVEAPPAPGLAEQYEGPFYRFLDKDAPHINQFTGLSASLAEHFSSPEACGRALRETGMASVNSSTVCDFLEKHLGQHQEFLYDGVLGFSEGASVAAALMLRQNSQGKEWPFQFAIFICGMPPFRWDANDVVLPNETTQRIHVPTAHILGAEDAGRQASRILYDLCEESSASLVYHKGGHTIPWDRTSTALIGETIRRVLDRVED</sequence>
<gene>
    <name evidence="3" type="ORF">OHK93_005302</name>
</gene>
<accession>A0AA43QW54</accession>
<organism evidence="3 4">
    <name type="scientific">Ramalina farinacea</name>
    <dbReference type="NCBI Taxonomy" id="258253"/>
    <lineage>
        <taxon>Eukaryota</taxon>
        <taxon>Fungi</taxon>
        <taxon>Dikarya</taxon>
        <taxon>Ascomycota</taxon>
        <taxon>Pezizomycotina</taxon>
        <taxon>Lecanoromycetes</taxon>
        <taxon>OSLEUM clade</taxon>
        <taxon>Lecanoromycetidae</taxon>
        <taxon>Lecanorales</taxon>
        <taxon>Lecanorineae</taxon>
        <taxon>Ramalinaceae</taxon>
        <taxon>Ramalina</taxon>
    </lineage>
</organism>
<reference evidence="3" key="1">
    <citation type="journal article" date="2023" name="Genome Biol. Evol.">
        <title>First Whole Genome Sequence and Flow Cytometry Genome Size Data for the Lichen-Forming Fungus Ramalina farinacea (Ascomycota).</title>
        <authorList>
            <person name="Llewellyn T."/>
            <person name="Mian S."/>
            <person name="Hill R."/>
            <person name="Leitch I.J."/>
            <person name="Gaya E."/>
        </authorList>
    </citation>
    <scope>NUCLEOTIDE SEQUENCE</scope>
    <source>
        <strain evidence="3">LIQ254RAFAR</strain>
    </source>
</reference>
<dbReference type="PANTHER" id="PTHR48070">
    <property type="entry name" value="ESTERASE OVCA2"/>
    <property type="match status" value="1"/>
</dbReference>
<evidence type="ECO:0000259" key="2">
    <source>
        <dbReference type="Pfam" id="PF03959"/>
    </source>
</evidence>
<dbReference type="PANTHER" id="PTHR48070:SF4">
    <property type="entry name" value="ESTERASE ALNB"/>
    <property type="match status" value="1"/>
</dbReference>
<dbReference type="Pfam" id="PF03959">
    <property type="entry name" value="FSH1"/>
    <property type="match status" value="1"/>
</dbReference>
<dbReference type="Proteomes" id="UP001161017">
    <property type="component" value="Unassembled WGS sequence"/>
</dbReference>
<protein>
    <recommendedName>
        <fullName evidence="2">Serine hydrolase domain-containing protein</fullName>
    </recommendedName>
</protein>
<evidence type="ECO:0000313" key="4">
    <source>
        <dbReference type="Proteomes" id="UP001161017"/>
    </source>
</evidence>
<dbReference type="SUPFAM" id="SSF53474">
    <property type="entry name" value="alpha/beta-Hydrolases"/>
    <property type="match status" value="1"/>
</dbReference>
<proteinExistence type="predicted"/>
<keyword evidence="4" id="KW-1185">Reference proteome</keyword>
<dbReference type="InterPro" id="IPR029058">
    <property type="entry name" value="AB_hydrolase_fold"/>
</dbReference>
<evidence type="ECO:0000313" key="3">
    <source>
        <dbReference type="EMBL" id="MDI1493512.1"/>
    </source>
</evidence>
<dbReference type="GO" id="GO:0016787">
    <property type="term" value="F:hydrolase activity"/>
    <property type="evidence" value="ECO:0007669"/>
    <property type="project" value="UniProtKB-KW"/>
</dbReference>
<dbReference type="AlphaFoldDB" id="A0AA43QW54"/>
<evidence type="ECO:0000256" key="1">
    <source>
        <dbReference type="ARBA" id="ARBA00022801"/>
    </source>
</evidence>
<dbReference type="GO" id="GO:0019748">
    <property type="term" value="P:secondary metabolic process"/>
    <property type="evidence" value="ECO:0007669"/>
    <property type="project" value="TreeGrafter"/>
</dbReference>
<name>A0AA43QW54_9LECA</name>